<sequence length="205" mass="21744">MKTPTALTTLALTVASLASPIPDAVSSYPPVFKVNKVISGGSGCPQGSIDVDYTSSAILPIYFSRDFTASVGSNIAADQSRKNCQLNLDLTYSAGWSYAVYSADYTGWASVDNGVKGVVKSTYYFSGEQAQASSTMYINGPYTGKYTKRDDVALSVWSPCGGEALLNINAEVALTPFGSSASGTIAAVKETGKFTNQLYLKWRQC</sequence>
<organism evidence="2 3">
    <name type="scientific">Massarina eburnea CBS 473.64</name>
    <dbReference type="NCBI Taxonomy" id="1395130"/>
    <lineage>
        <taxon>Eukaryota</taxon>
        <taxon>Fungi</taxon>
        <taxon>Dikarya</taxon>
        <taxon>Ascomycota</taxon>
        <taxon>Pezizomycotina</taxon>
        <taxon>Dothideomycetes</taxon>
        <taxon>Pleosporomycetidae</taxon>
        <taxon>Pleosporales</taxon>
        <taxon>Massarineae</taxon>
        <taxon>Massarinaceae</taxon>
        <taxon>Massarina</taxon>
    </lineage>
</organism>
<proteinExistence type="predicted"/>
<evidence type="ECO:0000313" key="2">
    <source>
        <dbReference type="EMBL" id="KAF2638449.1"/>
    </source>
</evidence>
<protein>
    <recommendedName>
        <fullName evidence="4">Secreted protein</fullName>
    </recommendedName>
</protein>
<accession>A0A6A6RS48</accession>
<dbReference type="Proteomes" id="UP000799753">
    <property type="component" value="Unassembled WGS sequence"/>
</dbReference>
<evidence type="ECO:0000256" key="1">
    <source>
        <dbReference type="SAM" id="SignalP"/>
    </source>
</evidence>
<keyword evidence="1" id="KW-0732">Signal</keyword>
<reference evidence="2" key="1">
    <citation type="journal article" date="2020" name="Stud. Mycol.">
        <title>101 Dothideomycetes genomes: a test case for predicting lifestyles and emergence of pathogens.</title>
        <authorList>
            <person name="Haridas S."/>
            <person name="Albert R."/>
            <person name="Binder M."/>
            <person name="Bloem J."/>
            <person name="Labutti K."/>
            <person name="Salamov A."/>
            <person name="Andreopoulos B."/>
            <person name="Baker S."/>
            <person name="Barry K."/>
            <person name="Bills G."/>
            <person name="Bluhm B."/>
            <person name="Cannon C."/>
            <person name="Castanera R."/>
            <person name="Culley D."/>
            <person name="Daum C."/>
            <person name="Ezra D."/>
            <person name="Gonzalez J."/>
            <person name="Henrissat B."/>
            <person name="Kuo A."/>
            <person name="Liang C."/>
            <person name="Lipzen A."/>
            <person name="Lutzoni F."/>
            <person name="Magnuson J."/>
            <person name="Mondo S."/>
            <person name="Nolan M."/>
            <person name="Ohm R."/>
            <person name="Pangilinan J."/>
            <person name="Park H.-J."/>
            <person name="Ramirez L."/>
            <person name="Alfaro M."/>
            <person name="Sun H."/>
            <person name="Tritt A."/>
            <person name="Yoshinaga Y."/>
            <person name="Zwiers L.-H."/>
            <person name="Turgeon B."/>
            <person name="Goodwin S."/>
            <person name="Spatafora J."/>
            <person name="Crous P."/>
            <person name="Grigoriev I."/>
        </authorList>
    </citation>
    <scope>NUCLEOTIDE SEQUENCE</scope>
    <source>
        <strain evidence="2">CBS 473.64</strain>
    </source>
</reference>
<feature type="chain" id="PRO_5025609213" description="Secreted protein" evidence="1">
    <location>
        <begin position="19"/>
        <end position="205"/>
    </location>
</feature>
<dbReference type="PANTHER" id="PTHR38847:SF1">
    <property type="entry name" value="PSEUDOURIDINE SYNTHASE RSUA_RLUA-LIKE DOMAIN-CONTAINING PROTEIN"/>
    <property type="match status" value="1"/>
</dbReference>
<gene>
    <name evidence="2" type="ORF">P280DRAFT_431796</name>
</gene>
<dbReference type="PANTHER" id="PTHR38847">
    <property type="match status" value="1"/>
</dbReference>
<evidence type="ECO:0008006" key="4">
    <source>
        <dbReference type="Google" id="ProtNLM"/>
    </source>
</evidence>
<dbReference type="Pfam" id="PF14273">
    <property type="entry name" value="DUF4360"/>
    <property type="match status" value="1"/>
</dbReference>
<name>A0A6A6RS48_9PLEO</name>
<dbReference type="AlphaFoldDB" id="A0A6A6RS48"/>
<dbReference type="EMBL" id="MU006790">
    <property type="protein sequence ID" value="KAF2638449.1"/>
    <property type="molecule type" value="Genomic_DNA"/>
</dbReference>
<dbReference type="OrthoDB" id="152248at2759"/>
<keyword evidence="3" id="KW-1185">Reference proteome</keyword>
<evidence type="ECO:0000313" key="3">
    <source>
        <dbReference type="Proteomes" id="UP000799753"/>
    </source>
</evidence>
<feature type="signal peptide" evidence="1">
    <location>
        <begin position="1"/>
        <end position="18"/>
    </location>
</feature>
<dbReference type="InterPro" id="IPR025649">
    <property type="entry name" value="DUF4360"/>
</dbReference>